<dbReference type="EMBL" id="AUZY01000933">
    <property type="protein sequence ID" value="EQD76932.1"/>
    <property type="molecule type" value="Genomic_DNA"/>
</dbReference>
<gene>
    <name evidence="1" type="ORF">B1B_01352</name>
</gene>
<dbReference type="AlphaFoldDB" id="T1C4K5"/>
<evidence type="ECO:0000313" key="1">
    <source>
        <dbReference type="EMBL" id="EQD76932.1"/>
    </source>
</evidence>
<reference evidence="1" key="2">
    <citation type="journal article" date="2014" name="ISME J.">
        <title>Microbial stratification in low pH oxic and suboxic macroscopic growths along an acid mine drainage.</title>
        <authorList>
            <person name="Mendez-Garcia C."/>
            <person name="Mesa V."/>
            <person name="Sprenger R.R."/>
            <person name="Richter M."/>
            <person name="Diez M.S."/>
            <person name="Solano J."/>
            <person name="Bargiela R."/>
            <person name="Golyshina O.V."/>
            <person name="Manteca A."/>
            <person name="Ramos J.L."/>
            <person name="Gallego J.R."/>
            <person name="Llorente I."/>
            <person name="Martins Dos Santos V.A."/>
            <person name="Jensen O.N."/>
            <person name="Pelaez A.I."/>
            <person name="Sanchez J."/>
            <person name="Ferrer M."/>
        </authorList>
    </citation>
    <scope>NUCLEOTIDE SEQUENCE</scope>
</reference>
<sequence length="149" mass="16607">MATDPHGEAVQSPLRRLKTQVRKVVQKVGCMDGFNRLTSPQRRDPLEALLPAFRERLYPPTVIGAMFLGYGLSADGSSQNAAIVARMLSGFRVRQRIRLRATYARLTPRSLFPGLPGFRGIESQVDHPRYGTHECPIRPLPSMTACMTT</sequence>
<protein>
    <submittedName>
        <fullName evidence="1">Uncharacterized protein</fullName>
    </submittedName>
</protein>
<name>T1C4K5_9ZZZZ</name>
<proteinExistence type="predicted"/>
<accession>T1C4K5</accession>
<organism evidence="1">
    <name type="scientific">mine drainage metagenome</name>
    <dbReference type="NCBI Taxonomy" id="410659"/>
    <lineage>
        <taxon>unclassified sequences</taxon>
        <taxon>metagenomes</taxon>
        <taxon>ecological metagenomes</taxon>
    </lineage>
</organism>
<reference evidence="1" key="1">
    <citation type="submission" date="2013-08" db="EMBL/GenBank/DDBJ databases">
        <authorList>
            <person name="Mendez C."/>
            <person name="Richter M."/>
            <person name="Ferrer M."/>
            <person name="Sanchez J."/>
        </authorList>
    </citation>
    <scope>NUCLEOTIDE SEQUENCE</scope>
</reference>
<comment type="caution">
    <text evidence="1">The sequence shown here is derived from an EMBL/GenBank/DDBJ whole genome shotgun (WGS) entry which is preliminary data.</text>
</comment>